<dbReference type="WBParaSite" id="SMUV_0000436501-mRNA-1">
    <property type="protein sequence ID" value="SMUV_0000436501-mRNA-1"/>
    <property type="gene ID" value="SMUV_0000436501"/>
</dbReference>
<dbReference type="Proteomes" id="UP000046393">
    <property type="component" value="Unplaced"/>
</dbReference>
<keyword evidence="1" id="KW-1185">Reference proteome</keyword>
<sequence length="101" mass="11330">CLYKWCYISELKSCTTPNDCSDPQAECIYSIFHQKSSCCSPLQNATFPSMSTYSLGKFSKLTCNPLQDDGNDSCPTGYECQKSVTNFTKYPNQPNYACCKI</sequence>
<organism evidence="1 2">
    <name type="scientific">Syphacia muris</name>
    <dbReference type="NCBI Taxonomy" id="451379"/>
    <lineage>
        <taxon>Eukaryota</taxon>
        <taxon>Metazoa</taxon>
        <taxon>Ecdysozoa</taxon>
        <taxon>Nematoda</taxon>
        <taxon>Chromadorea</taxon>
        <taxon>Rhabditida</taxon>
        <taxon>Spirurina</taxon>
        <taxon>Oxyuridomorpha</taxon>
        <taxon>Oxyuroidea</taxon>
        <taxon>Oxyuridae</taxon>
        <taxon>Syphacia</taxon>
    </lineage>
</organism>
<reference evidence="2" key="1">
    <citation type="submission" date="2017-02" db="UniProtKB">
        <authorList>
            <consortium name="WormBaseParasite"/>
        </authorList>
    </citation>
    <scope>IDENTIFICATION</scope>
</reference>
<name>A0A0N5AIV4_9BILA</name>
<dbReference type="AlphaFoldDB" id="A0A0N5AIV4"/>
<protein>
    <submittedName>
        <fullName evidence="2">UPAR/Ly6 domain-containing protein</fullName>
    </submittedName>
</protein>
<proteinExistence type="predicted"/>
<accession>A0A0N5AIV4</accession>
<evidence type="ECO:0000313" key="2">
    <source>
        <dbReference type="WBParaSite" id="SMUV_0000436501-mRNA-1"/>
    </source>
</evidence>
<evidence type="ECO:0000313" key="1">
    <source>
        <dbReference type="Proteomes" id="UP000046393"/>
    </source>
</evidence>